<dbReference type="Proteomes" id="UP001212097">
    <property type="component" value="Chromosome"/>
</dbReference>
<gene>
    <name evidence="2" type="ORF">O6R08_07620</name>
</gene>
<feature type="region of interest" description="Disordered" evidence="1">
    <location>
        <begin position="1"/>
        <end position="57"/>
    </location>
</feature>
<evidence type="ECO:0000313" key="2">
    <source>
        <dbReference type="EMBL" id="WCC79389.1"/>
    </source>
</evidence>
<feature type="compositionally biased region" description="Basic and acidic residues" evidence="1">
    <location>
        <begin position="1"/>
        <end position="10"/>
    </location>
</feature>
<feature type="compositionally biased region" description="Acidic residues" evidence="1">
    <location>
        <begin position="11"/>
        <end position="23"/>
    </location>
</feature>
<dbReference type="EMBL" id="CP115668">
    <property type="protein sequence ID" value="WCC79389.1"/>
    <property type="molecule type" value="Genomic_DNA"/>
</dbReference>
<reference evidence="2 3" key="2">
    <citation type="submission" date="2023-06" db="EMBL/GenBank/DDBJ databases">
        <title>The Gram-positive Non-spore-bearing Anaerobic Bacilli of Human Feces.</title>
        <authorList>
            <person name="Eggerth A.H."/>
        </authorList>
    </citation>
    <scope>NUCLEOTIDE SEQUENCE [LARGE SCALE GENOMIC DNA]</scope>
    <source>
        <strain evidence="2 3">CBA3108</strain>
    </source>
</reference>
<protein>
    <submittedName>
        <fullName evidence="2">DUF5719 family protein</fullName>
    </submittedName>
</protein>
<evidence type="ECO:0000313" key="3">
    <source>
        <dbReference type="Proteomes" id="UP001212097"/>
    </source>
</evidence>
<sequence length="479" mass="48338">MSDRPRRALSVDEDSEEILEAEPAEAGAARRGVDAEAGAARRGVDVEDAGDTKGPRWKGPVWAVSLAVASVALSLATTAIPQSQRTAPAAQLVSSGRTLLCPPSQGKATLSAGSLSGKVQVGTSVETLSQTSTPAVTTIDNGAGYVRTLPGQRPPTGSALSIEKGLTTWVPCVRAATGGAVSLTNPSVSDLVVSAVSRAATVDVTLLGAKGEIDTAGMRGIRVSAGQTAVLPLSVWDNDTTPVTALVDARGGRVVVGARTWAPKGRETIAMSQPSRTVYLPAVPANVSTATLVVSNPGTTRLTVSVTALAPHGSFTPEGADEIDIDPRSTIQVDLSKALAGEPVSLTLSARDPLVARLFVQGKRGTTDYAFAGPGSASKLLEQTLGAGGTLELSNPGGEAVTFTGTLVSSGGEKTELSGTVPAGSTWSGRVPGAGHLHIAGSAPLVGGVVSDTGLAVLPLDGVAMSTNGRRATVDTQLR</sequence>
<dbReference type="Pfam" id="PF18986">
    <property type="entry name" value="DUF5719"/>
    <property type="match status" value="1"/>
</dbReference>
<name>A0ABY7QWF3_9ACTN</name>
<organism evidence="2 3">
    <name type="scientific">Cutibacterium equinum</name>
    <dbReference type="NCBI Taxonomy" id="3016342"/>
    <lineage>
        <taxon>Bacteria</taxon>
        <taxon>Bacillati</taxon>
        <taxon>Actinomycetota</taxon>
        <taxon>Actinomycetes</taxon>
        <taxon>Propionibacteriales</taxon>
        <taxon>Propionibacteriaceae</taxon>
        <taxon>Cutibacterium</taxon>
    </lineage>
</organism>
<proteinExistence type="predicted"/>
<evidence type="ECO:0000256" key="1">
    <source>
        <dbReference type="SAM" id="MobiDB-lite"/>
    </source>
</evidence>
<keyword evidence="3" id="KW-1185">Reference proteome</keyword>
<dbReference type="RefSeq" id="WP_271417590.1">
    <property type="nucleotide sequence ID" value="NZ_CP115668.1"/>
</dbReference>
<accession>A0ABY7QWF3</accession>
<feature type="compositionally biased region" description="Basic and acidic residues" evidence="1">
    <location>
        <begin position="42"/>
        <end position="54"/>
    </location>
</feature>
<reference evidence="2 3" key="1">
    <citation type="submission" date="2023-01" db="EMBL/GenBank/DDBJ databases">
        <authorList>
            <person name="Lee S.H."/>
            <person name="Jung H.S."/>
            <person name="Yun J.U."/>
        </authorList>
    </citation>
    <scope>NUCLEOTIDE SEQUENCE [LARGE SCALE GENOMIC DNA]</scope>
    <source>
        <strain evidence="2 3">CBA3108</strain>
    </source>
</reference>
<dbReference type="InterPro" id="IPR043777">
    <property type="entry name" value="DUF5719"/>
</dbReference>